<reference evidence="1" key="1">
    <citation type="submission" date="2014-11" db="EMBL/GenBank/DDBJ databases">
        <authorList>
            <person name="Amaro Gonzalez C."/>
        </authorList>
    </citation>
    <scope>NUCLEOTIDE SEQUENCE</scope>
</reference>
<organism evidence="1">
    <name type="scientific">Anguilla anguilla</name>
    <name type="common">European freshwater eel</name>
    <name type="synonym">Muraena anguilla</name>
    <dbReference type="NCBI Taxonomy" id="7936"/>
    <lineage>
        <taxon>Eukaryota</taxon>
        <taxon>Metazoa</taxon>
        <taxon>Chordata</taxon>
        <taxon>Craniata</taxon>
        <taxon>Vertebrata</taxon>
        <taxon>Euteleostomi</taxon>
        <taxon>Actinopterygii</taxon>
        <taxon>Neopterygii</taxon>
        <taxon>Teleostei</taxon>
        <taxon>Anguilliformes</taxon>
        <taxon>Anguillidae</taxon>
        <taxon>Anguilla</taxon>
    </lineage>
</organism>
<dbReference type="EMBL" id="GBXM01090773">
    <property type="protein sequence ID" value="JAH17804.1"/>
    <property type="molecule type" value="Transcribed_RNA"/>
</dbReference>
<name>A0A0E9QLW4_ANGAN</name>
<reference evidence="1" key="2">
    <citation type="journal article" date="2015" name="Fish Shellfish Immunol.">
        <title>Early steps in the European eel (Anguilla anguilla)-Vibrio vulnificus interaction in the gills: Role of the RtxA13 toxin.</title>
        <authorList>
            <person name="Callol A."/>
            <person name="Pajuelo D."/>
            <person name="Ebbesson L."/>
            <person name="Teles M."/>
            <person name="MacKenzie S."/>
            <person name="Amaro C."/>
        </authorList>
    </citation>
    <scope>NUCLEOTIDE SEQUENCE</scope>
</reference>
<dbReference type="AlphaFoldDB" id="A0A0E9QLW4"/>
<sequence>MTDQVDSLFIILNRPTEMAFHLISSAFPTQRLKAEV</sequence>
<evidence type="ECO:0000313" key="1">
    <source>
        <dbReference type="EMBL" id="JAH17804.1"/>
    </source>
</evidence>
<protein>
    <submittedName>
        <fullName evidence="1">Uncharacterized protein</fullName>
    </submittedName>
</protein>
<proteinExistence type="predicted"/>
<accession>A0A0E9QLW4</accession>